<feature type="transmembrane region" description="Helical" evidence="6">
    <location>
        <begin position="230"/>
        <end position="249"/>
    </location>
</feature>
<keyword evidence="5 6" id="KW-0472">Membrane</keyword>
<evidence type="ECO:0000313" key="7">
    <source>
        <dbReference type="EMBL" id="NGZ89161.1"/>
    </source>
</evidence>
<feature type="transmembrane region" description="Helical" evidence="6">
    <location>
        <begin position="256"/>
        <end position="278"/>
    </location>
</feature>
<keyword evidence="8" id="KW-1185">Reference proteome</keyword>
<dbReference type="InterPro" id="IPR002549">
    <property type="entry name" value="AI-2E-like"/>
</dbReference>
<feature type="transmembrane region" description="Helical" evidence="6">
    <location>
        <begin position="145"/>
        <end position="168"/>
    </location>
</feature>
<evidence type="ECO:0000256" key="6">
    <source>
        <dbReference type="SAM" id="Phobius"/>
    </source>
</evidence>
<evidence type="ECO:0000256" key="2">
    <source>
        <dbReference type="ARBA" id="ARBA00009773"/>
    </source>
</evidence>
<proteinExistence type="inferred from homology"/>
<name>A0A967AER4_9FLAO</name>
<comment type="caution">
    <text evidence="7">The sequence shown here is derived from an EMBL/GenBank/DDBJ whole genome shotgun (WGS) entry which is preliminary data.</text>
</comment>
<keyword evidence="3 6" id="KW-0812">Transmembrane</keyword>
<reference evidence="7" key="1">
    <citation type="submission" date="2020-03" db="EMBL/GenBank/DDBJ databases">
        <title>Psychroflexus Maritimus sp. nov., isolate from marine sediment.</title>
        <authorList>
            <person name="Zhong Y.-L."/>
        </authorList>
    </citation>
    <scope>NUCLEOTIDE SEQUENCE</scope>
    <source>
        <strain evidence="7">C1</strain>
    </source>
</reference>
<dbReference type="Pfam" id="PF01594">
    <property type="entry name" value="AI-2E_transport"/>
    <property type="match status" value="1"/>
</dbReference>
<dbReference type="EMBL" id="JAANAS010000032">
    <property type="protein sequence ID" value="NGZ89161.1"/>
    <property type="molecule type" value="Genomic_DNA"/>
</dbReference>
<evidence type="ECO:0000256" key="4">
    <source>
        <dbReference type="ARBA" id="ARBA00022989"/>
    </source>
</evidence>
<dbReference type="RefSeq" id="WP_166399427.1">
    <property type="nucleotide sequence ID" value="NZ_JAANAS010000032.1"/>
</dbReference>
<keyword evidence="4 6" id="KW-1133">Transmembrane helix</keyword>
<feature type="transmembrane region" description="Helical" evidence="6">
    <location>
        <begin position="298"/>
        <end position="331"/>
    </location>
</feature>
<feature type="transmembrane region" description="Helical" evidence="6">
    <location>
        <begin position="9"/>
        <end position="28"/>
    </location>
</feature>
<feature type="transmembrane region" description="Helical" evidence="6">
    <location>
        <begin position="34"/>
        <end position="52"/>
    </location>
</feature>
<dbReference type="PANTHER" id="PTHR21716">
    <property type="entry name" value="TRANSMEMBRANE PROTEIN"/>
    <property type="match status" value="1"/>
</dbReference>
<dbReference type="GO" id="GO:0016020">
    <property type="term" value="C:membrane"/>
    <property type="evidence" value="ECO:0007669"/>
    <property type="project" value="UniProtKB-SubCell"/>
</dbReference>
<sequence length="343" mass="37904">MKTNQIHPNVIRQIFILICIFLIGGVIIDKLLPYLSGVLGALTIYVLFKKPAQRLLNKGWNRNIVSSTFILISTLIIIIPLFLVVYMLSTKIGKTVRNSEETVEALKIQLENLKTKYGFDLAANISDNIDSSAVADFVSSGLQGLATGTFDVFIALSIMYFILFFMLINQKNMKQSLFTYTPLSKTNQQLLGKEVIEKVKANAVGIPLVAFLQGVVALIGFWIFGVEDAWFWFVITAVLSIIPFVGTISGIIPACIILWADGATGAAIGLALYGLIIVNSSDNLFRLYILKRMANEHPLITFIGVIIGIPLFGFIGLIFGPLLISIFLIIVKIYKNEYTQVSL</sequence>
<evidence type="ECO:0000313" key="8">
    <source>
        <dbReference type="Proteomes" id="UP000643701"/>
    </source>
</evidence>
<protein>
    <submittedName>
        <fullName evidence="7">AI-2E family transporter</fullName>
    </submittedName>
</protein>
<dbReference type="AlphaFoldDB" id="A0A967AER4"/>
<evidence type="ECO:0000256" key="5">
    <source>
        <dbReference type="ARBA" id="ARBA00023136"/>
    </source>
</evidence>
<organism evidence="7 8">
    <name type="scientific">Psychroflexus maritimus</name>
    <dbReference type="NCBI Taxonomy" id="2714865"/>
    <lineage>
        <taxon>Bacteria</taxon>
        <taxon>Pseudomonadati</taxon>
        <taxon>Bacteroidota</taxon>
        <taxon>Flavobacteriia</taxon>
        <taxon>Flavobacteriales</taxon>
        <taxon>Flavobacteriaceae</taxon>
        <taxon>Psychroflexus</taxon>
    </lineage>
</organism>
<evidence type="ECO:0000256" key="3">
    <source>
        <dbReference type="ARBA" id="ARBA00022692"/>
    </source>
</evidence>
<gene>
    <name evidence="7" type="ORF">G7034_02730</name>
</gene>
<evidence type="ECO:0000256" key="1">
    <source>
        <dbReference type="ARBA" id="ARBA00004141"/>
    </source>
</evidence>
<dbReference type="Proteomes" id="UP000643701">
    <property type="component" value="Unassembled WGS sequence"/>
</dbReference>
<feature type="transmembrane region" description="Helical" evidence="6">
    <location>
        <begin position="203"/>
        <end position="224"/>
    </location>
</feature>
<accession>A0A967AER4</accession>
<comment type="subcellular location">
    <subcellularLocation>
        <location evidence="1">Membrane</location>
        <topology evidence="1">Multi-pass membrane protein</topology>
    </subcellularLocation>
</comment>
<feature type="transmembrane region" description="Helical" evidence="6">
    <location>
        <begin position="64"/>
        <end position="88"/>
    </location>
</feature>
<dbReference type="PANTHER" id="PTHR21716:SF4">
    <property type="entry name" value="TRANSMEMBRANE PROTEIN 245"/>
    <property type="match status" value="1"/>
</dbReference>
<comment type="similarity">
    <text evidence="2">Belongs to the autoinducer-2 exporter (AI-2E) (TC 2.A.86) family.</text>
</comment>